<evidence type="ECO:0000313" key="3">
    <source>
        <dbReference type="EMBL" id="ALR21750.1"/>
    </source>
</evidence>
<feature type="signal peptide" evidence="1">
    <location>
        <begin position="1"/>
        <end position="22"/>
    </location>
</feature>
<feature type="chain" id="PRO_5006611940" description="Deacetylase PdaC domain-containing protein" evidence="1">
    <location>
        <begin position="23"/>
        <end position="282"/>
    </location>
</feature>
<dbReference type="RefSeq" id="WP_062066797.1">
    <property type="nucleotide sequence ID" value="NZ_CP013264.1"/>
</dbReference>
<keyword evidence="4" id="KW-1185">Reference proteome</keyword>
<feature type="domain" description="Deacetylase PdaC" evidence="2">
    <location>
        <begin position="66"/>
        <end position="157"/>
    </location>
</feature>
<keyword evidence="1" id="KW-0732">Signal</keyword>
<dbReference type="KEGG" id="sbd:ATN00_17045"/>
<dbReference type="Pfam" id="PF13739">
    <property type="entry name" value="PdaC"/>
    <property type="match status" value="1"/>
</dbReference>
<organism evidence="3 4">
    <name type="scientific">Sphingobium baderi</name>
    <dbReference type="NCBI Taxonomy" id="1332080"/>
    <lineage>
        <taxon>Bacteria</taxon>
        <taxon>Pseudomonadati</taxon>
        <taxon>Pseudomonadota</taxon>
        <taxon>Alphaproteobacteria</taxon>
        <taxon>Sphingomonadales</taxon>
        <taxon>Sphingomonadaceae</taxon>
        <taxon>Sphingobium</taxon>
    </lineage>
</organism>
<proteinExistence type="predicted"/>
<dbReference type="STRING" id="1332080.ATN00_17045"/>
<evidence type="ECO:0000313" key="4">
    <source>
        <dbReference type="Proteomes" id="UP000056968"/>
    </source>
</evidence>
<gene>
    <name evidence="3" type="ORF">ATN00_17045</name>
</gene>
<evidence type="ECO:0000256" key="1">
    <source>
        <dbReference type="SAM" id="SignalP"/>
    </source>
</evidence>
<dbReference type="Proteomes" id="UP000056968">
    <property type="component" value="Chromosome"/>
</dbReference>
<dbReference type="Gene3D" id="3.30.565.40">
    <property type="entry name" value="Fervidobacterium nodosum Rt17-B1 like"/>
    <property type="match status" value="1"/>
</dbReference>
<protein>
    <recommendedName>
        <fullName evidence="2">Deacetylase PdaC domain-containing protein</fullName>
    </recommendedName>
</protein>
<name>A0A0S3F257_9SPHN</name>
<dbReference type="PROSITE" id="PS51257">
    <property type="entry name" value="PROKAR_LIPOPROTEIN"/>
    <property type="match status" value="1"/>
</dbReference>
<sequence length="282" mass="30382">MRYTRLGVTMGSLATAALFTSACSPSSHDNAASANRVTDEEVASFANRMAGEAPPPVPVGKPFALSEKTDLLEFVYAYPGQAAAVPALSSKLGKAMAEAKANALKMAREDQKSAKDAGYPFRPHSLETRWTVTADTPRFLALKSQTYIFTGGAHGMTGYDTLLWDRHAKLETSLAAMMTSSTAFASAIHDRFCAELDRQRAEKRGARVIRGDDDFTRCIDPMKEVLVLTSKDGKLIDGVTVVVGPYSAGPYAEGTYDVALPIDGAIRKAIKTEYQDAFVPAR</sequence>
<dbReference type="AlphaFoldDB" id="A0A0S3F257"/>
<evidence type="ECO:0000259" key="2">
    <source>
        <dbReference type="Pfam" id="PF13739"/>
    </source>
</evidence>
<dbReference type="InterPro" id="IPR025303">
    <property type="entry name" value="PdaC"/>
</dbReference>
<reference evidence="3 4" key="1">
    <citation type="submission" date="2015-11" db="EMBL/GenBank/DDBJ databases">
        <title>A Two-component Flavoprotein Monooxygenase System MeaXY Responsible for para-Hydroxylation of 2-Methyl-6-ethylaniline and 2,6-Diethylaniline in Sphingobium baderi DE-13.</title>
        <authorList>
            <person name="Cheng M."/>
            <person name="Meng Q."/>
            <person name="Yang Y."/>
            <person name="Chu C."/>
            <person name="Yan X."/>
            <person name="He J."/>
            <person name="Li S."/>
        </authorList>
    </citation>
    <scope>NUCLEOTIDE SEQUENCE [LARGE SCALE GENOMIC DNA]</scope>
    <source>
        <strain evidence="3 4">DE-13</strain>
    </source>
</reference>
<dbReference type="EMBL" id="CP013264">
    <property type="protein sequence ID" value="ALR21750.1"/>
    <property type="molecule type" value="Genomic_DNA"/>
</dbReference>
<accession>A0A0S3F257</accession>